<evidence type="ECO:0000313" key="3">
    <source>
        <dbReference type="Proteomes" id="UP000189545"/>
    </source>
</evidence>
<dbReference type="OrthoDB" id="5389341at2"/>
<feature type="domain" description="Thoeris protein ThsB TIR-like" evidence="1">
    <location>
        <begin position="8"/>
        <end position="104"/>
    </location>
</feature>
<accession>A0A1S6HX08</accession>
<dbReference type="RefSeq" id="WP_077754817.1">
    <property type="nucleotide sequence ID" value="NZ_CP014782.1"/>
</dbReference>
<proteinExistence type="predicted"/>
<evidence type="ECO:0000259" key="1">
    <source>
        <dbReference type="Pfam" id="PF08937"/>
    </source>
</evidence>
<dbReference type="Pfam" id="PF08937">
    <property type="entry name" value="ThsB_TIR"/>
    <property type="match status" value="1"/>
</dbReference>
<evidence type="ECO:0000313" key="2">
    <source>
        <dbReference type="EMBL" id="AQS39964.1"/>
    </source>
</evidence>
<dbReference type="Gene3D" id="3.40.50.9200">
    <property type="entry name" value="Hypothetical protein MTH538"/>
    <property type="match status" value="1"/>
</dbReference>
<sequence>MATNHTIFISHSWDHTDDLDNLRRLLNDRGYFNVEFKEVSRYEPINSDNAAYIKTKLREKIQSSGIVIGLAGIYASHSPWMEWELDYALSINVPVIGVIPWGRTRSSNTVTDRSIEDVNWNTESIVGAIRRNSL</sequence>
<dbReference type="Proteomes" id="UP000189545">
    <property type="component" value="Chromosome"/>
</dbReference>
<protein>
    <submittedName>
        <fullName evidence="2">TIR-like domain-containing protein (DUF1863)</fullName>
    </submittedName>
</protein>
<name>A0A1S6HX08_9GAMM</name>
<organism evidence="2 3">
    <name type="scientific">Shewanella psychrophila</name>
    <dbReference type="NCBI Taxonomy" id="225848"/>
    <lineage>
        <taxon>Bacteria</taxon>
        <taxon>Pseudomonadati</taxon>
        <taxon>Pseudomonadota</taxon>
        <taxon>Gammaproteobacteria</taxon>
        <taxon>Alteromonadales</taxon>
        <taxon>Shewanellaceae</taxon>
        <taxon>Shewanella</taxon>
    </lineage>
</organism>
<dbReference type="KEGG" id="spsw:Sps_04883"/>
<dbReference type="InterPro" id="IPR036490">
    <property type="entry name" value="ThsB_TIR-like_sf"/>
</dbReference>
<reference evidence="2 3" key="1">
    <citation type="submission" date="2016-03" db="EMBL/GenBank/DDBJ databases">
        <title>Complete genome sequence of Shewanella psychrophila WP2, a deep sea bacterium isolated from west Pacific sediment.</title>
        <authorList>
            <person name="Xu G."/>
            <person name="Jian H."/>
        </authorList>
    </citation>
    <scope>NUCLEOTIDE SEQUENCE [LARGE SCALE GENOMIC DNA]</scope>
    <source>
        <strain evidence="2 3">WP2</strain>
    </source>
</reference>
<keyword evidence="3" id="KW-1185">Reference proteome</keyword>
<dbReference type="EMBL" id="CP014782">
    <property type="protein sequence ID" value="AQS39964.1"/>
    <property type="molecule type" value="Genomic_DNA"/>
</dbReference>
<dbReference type="AlphaFoldDB" id="A0A1S6HX08"/>
<dbReference type="InterPro" id="IPR015032">
    <property type="entry name" value="ThsB__TIR-like_domain"/>
</dbReference>
<dbReference type="SUPFAM" id="SSF52206">
    <property type="entry name" value="Hypothetical protein MTH538"/>
    <property type="match status" value="1"/>
</dbReference>
<gene>
    <name evidence="2" type="ORF">Sps_04883</name>
</gene>